<dbReference type="Pfam" id="PF04042">
    <property type="entry name" value="DNA_pol_E_B"/>
    <property type="match status" value="1"/>
</dbReference>
<comment type="similarity">
    <text evidence="2">Belongs to the DNA polymerase epsilon subunit B family.</text>
</comment>
<dbReference type="PANTHER" id="PTHR12708">
    <property type="entry name" value="DNA POLYMERASE EPSILON SUBUNIT B"/>
    <property type="match status" value="1"/>
</dbReference>
<gene>
    <name evidence="9" type="ORF">DERYTH_LOCUS7833</name>
</gene>
<dbReference type="SMART" id="SM00320">
    <property type="entry name" value="WD40"/>
    <property type="match status" value="3"/>
</dbReference>
<comment type="subcellular location">
    <subcellularLocation>
        <location evidence="1">Nucleus</location>
    </subcellularLocation>
</comment>
<evidence type="ECO:0000256" key="6">
    <source>
        <dbReference type="ARBA" id="ARBA00023242"/>
    </source>
</evidence>
<keyword evidence="6" id="KW-0539">Nucleus</keyword>
<dbReference type="AlphaFoldDB" id="A0A9N9GFV2"/>
<dbReference type="InterPro" id="IPR015943">
    <property type="entry name" value="WD40/YVTN_repeat-like_dom_sf"/>
</dbReference>
<comment type="caution">
    <text evidence="9">The sequence shown here is derived from an EMBL/GenBank/DDBJ whole genome shotgun (WGS) entry which is preliminary data.</text>
</comment>
<evidence type="ECO:0000256" key="7">
    <source>
        <dbReference type="ARBA" id="ARBA00032930"/>
    </source>
</evidence>
<dbReference type="GO" id="GO:0008622">
    <property type="term" value="C:epsilon DNA polymerase complex"/>
    <property type="evidence" value="ECO:0007669"/>
    <property type="project" value="InterPro"/>
</dbReference>
<dbReference type="GO" id="GO:0042276">
    <property type="term" value="P:error-prone translesion synthesis"/>
    <property type="evidence" value="ECO:0007669"/>
    <property type="project" value="TreeGrafter"/>
</dbReference>
<accession>A0A9N9GFV2</accession>
<reference evidence="9" key="1">
    <citation type="submission" date="2021-06" db="EMBL/GenBank/DDBJ databases">
        <authorList>
            <person name="Kallberg Y."/>
            <person name="Tangrot J."/>
            <person name="Rosling A."/>
        </authorList>
    </citation>
    <scope>NUCLEOTIDE SEQUENCE</scope>
    <source>
        <strain evidence="9">MA453B</strain>
    </source>
</reference>
<dbReference type="InterPro" id="IPR007185">
    <property type="entry name" value="DNA_pol_a/d/e_bsu"/>
</dbReference>
<evidence type="ECO:0000313" key="10">
    <source>
        <dbReference type="Proteomes" id="UP000789405"/>
    </source>
</evidence>
<dbReference type="InterPro" id="IPR036322">
    <property type="entry name" value="WD40_repeat_dom_sf"/>
</dbReference>
<sequence>MSLTQTILHQFNTIYGLIIRPESTQYLEEELGQADFVELEKLQEVFKALQISQNENNRDVETLMPEEVDRDKHDEPKVIGDFNSKAPVYSERYDLINQRLKRKSGYSKRFTSFNKFENKLSSLKDLRGREGGEFTIFGLLTFADEKYQLEDKEWQIWLDLSECEMHGFYTEGNFVLAKGRYTEVQKFKVKSIEHPPLEDPDDTRREFGHLDFLGIPNSLENEETIKQYENEWQNTFFVIMSDLWLDQSKTLVKLRAMFKHYQDKNSIPFVFVLIGNFLSEPFVNIEVHSAEYRAAFDSLGNLVAEFPSIARYSHFVFVPGCSDFCLSGRSPQRHIPNIYTSRLKSKIPKAVFASNPCSQEIVIFREDIVYKVKRNIIRIPNLLGAQESPEIQVTKALLQQSHLCPFPLFMKPIYRDYDYTLRLYPVPDVVVDFRQVVTSGWFIGLGQESLNLVMELKNSNVTSYEGFDHAGKVIIGGGGGVERTGIKNKLALYKVNEKILEKSSEALEKDEKILEKLSELELEEGGDSPQCITFHSEENIISCGINSSLEKMKTGENQNCRIFRYSDERIELINTTQTIRADINEDYYQKATAFSHNGKLLATGGTDSKLTVLKYPSLDVAFPPVNFDKQEIYDVDFNSTGDQIAVVSEKLLRILSTKDGERIQSIERPTFQKTAQCKFRACRFGKGSSEGYLFTVVNSTSKFRAFIVKWDVKIWNKVLLKAVSRKPITAFAVSNDGNLLAFGSSDQSVSICDTRTFRILLTVPHLHELPVTTLGFNSDSTLIICGSADHSVNIMQLPEKFDSGKKIR</sequence>
<keyword evidence="5" id="KW-0238">DNA-binding</keyword>
<dbReference type="InterPro" id="IPR001680">
    <property type="entry name" value="WD40_rpt"/>
</dbReference>
<evidence type="ECO:0000313" key="9">
    <source>
        <dbReference type="EMBL" id="CAG8604834.1"/>
    </source>
</evidence>
<dbReference type="GO" id="GO:0006261">
    <property type="term" value="P:DNA-templated DNA replication"/>
    <property type="evidence" value="ECO:0007669"/>
    <property type="project" value="InterPro"/>
</dbReference>
<keyword evidence="10" id="KW-1185">Reference proteome</keyword>
<evidence type="ECO:0000256" key="5">
    <source>
        <dbReference type="ARBA" id="ARBA00023125"/>
    </source>
</evidence>
<name>A0A9N9GFV2_9GLOM</name>
<dbReference type="Proteomes" id="UP000789405">
    <property type="component" value="Unassembled WGS sequence"/>
</dbReference>
<dbReference type="EMBL" id="CAJVPY010003891">
    <property type="protein sequence ID" value="CAG8604834.1"/>
    <property type="molecule type" value="Genomic_DNA"/>
</dbReference>
<dbReference type="SUPFAM" id="SSF50978">
    <property type="entry name" value="WD40 repeat-like"/>
    <property type="match status" value="1"/>
</dbReference>
<evidence type="ECO:0000256" key="1">
    <source>
        <dbReference type="ARBA" id="ARBA00004123"/>
    </source>
</evidence>
<evidence type="ECO:0000259" key="8">
    <source>
        <dbReference type="Pfam" id="PF04042"/>
    </source>
</evidence>
<organism evidence="9 10">
    <name type="scientific">Dentiscutata erythropus</name>
    <dbReference type="NCBI Taxonomy" id="1348616"/>
    <lineage>
        <taxon>Eukaryota</taxon>
        <taxon>Fungi</taxon>
        <taxon>Fungi incertae sedis</taxon>
        <taxon>Mucoromycota</taxon>
        <taxon>Glomeromycotina</taxon>
        <taxon>Glomeromycetes</taxon>
        <taxon>Diversisporales</taxon>
        <taxon>Gigasporaceae</taxon>
        <taxon>Dentiscutata</taxon>
    </lineage>
</organism>
<dbReference type="Gene3D" id="2.130.10.10">
    <property type="entry name" value="YVTN repeat-like/Quinoprotein amine dehydrogenase"/>
    <property type="match status" value="1"/>
</dbReference>
<dbReference type="Pfam" id="PF00400">
    <property type="entry name" value="WD40"/>
    <property type="match status" value="2"/>
</dbReference>
<keyword evidence="4" id="KW-0235">DNA replication</keyword>
<evidence type="ECO:0000256" key="2">
    <source>
        <dbReference type="ARBA" id="ARBA00009560"/>
    </source>
</evidence>
<dbReference type="GO" id="GO:0003677">
    <property type="term" value="F:DNA binding"/>
    <property type="evidence" value="ECO:0007669"/>
    <property type="project" value="UniProtKB-KW"/>
</dbReference>
<proteinExistence type="inferred from homology"/>
<dbReference type="OrthoDB" id="10254730at2759"/>
<dbReference type="PANTHER" id="PTHR12708:SF0">
    <property type="entry name" value="DNA POLYMERASE EPSILON SUBUNIT 2"/>
    <property type="match status" value="1"/>
</dbReference>
<dbReference type="InterPro" id="IPR016266">
    <property type="entry name" value="POLE2"/>
</dbReference>
<evidence type="ECO:0000256" key="3">
    <source>
        <dbReference type="ARBA" id="ARBA00016011"/>
    </source>
</evidence>
<feature type="domain" description="DNA polymerase alpha/delta/epsilon subunit B" evidence="8">
    <location>
        <begin position="237"/>
        <end position="431"/>
    </location>
</feature>
<evidence type="ECO:0000256" key="4">
    <source>
        <dbReference type="ARBA" id="ARBA00022705"/>
    </source>
</evidence>
<protein>
    <recommendedName>
        <fullName evidence="3">DNA polymerase epsilon subunit B</fullName>
    </recommendedName>
    <alternativeName>
        <fullName evidence="7">DNA polymerase II subunit 2</fullName>
    </alternativeName>
</protein>